<dbReference type="SUPFAM" id="SSF89550">
    <property type="entry name" value="PHP domain-like"/>
    <property type="match status" value="1"/>
</dbReference>
<feature type="binding site" evidence="12">
    <location>
        <begin position="495"/>
        <end position="502"/>
    </location>
    <ligand>
        <name>ATP</name>
        <dbReference type="ChEBI" id="CHEBI:30616"/>
    </ligand>
</feature>
<dbReference type="Gene3D" id="3.40.50.300">
    <property type="entry name" value="P-loop containing nucleotide triphosphate hydrolases"/>
    <property type="match status" value="2"/>
</dbReference>
<evidence type="ECO:0000256" key="6">
    <source>
        <dbReference type="ARBA" id="ARBA00023125"/>
    </source>
</evidence>
<dbReference type="PROSITE" id="PS51198">
    <property type="entry name" value="UVRD_HELICASE_ATP_BIND"/>
    <property type="match status" value="1"/>
</dbReference>
<dbReference type="Pfam" id="PF13361">
    <property type="entry name" value="UvrD_C"/>
    <property type="match status" value="2"/>
</dbReference>
<comment type="similarity">
    <text evidence="1">Belongs to the helicase family. UvrD subfamily.</text>
</comment>
<evidence type="ECO:0000256" key="3">
    <source>
        <dbReference type="ARBA" id="ARBA00022801"/>
    </source>
</evidence>
<dbReference type="GO" id="GO:0003677">
    <property type="term" value="F:DNA binding"/>
    <property type="evidence" value="ECO:0007669"/>
    <property type="project" value="UniProtKB-KW"/>
</dbReference>
<dbReference type="CDD" id="cd18807">
    <property type="entry name" value="SF1_C_UvrD"/>
    <property type="match status" value="1"/>
</dbReference>
<gene>
    <name evidence="15" type="ORF">DSCW_41780</name>
</gene>
<dbReference type="SUPFAM" id="SSF52540">
    <property type="entry name" value="P-loop containing nucleoside triphosphate hydrolases"/>
    <property type="match status" value="1"/>
</dbReference>
<feature type="domain" description="UvrD-like helicase ATP-binding" evidence="13">
    <location>
        <begin position="474"/>
        <end position="751"/>
    </location>
</feature>
<dbReference type="Proteomes" id="UP000427769">
    <property type="component" value="Chromosome"/>
</dbReference>
<proteinExistence type="inferred from homology"/>
<keyword evidence="16" id="KW-1185">Reference proteome</keyword>
<dbReference type="Gene3D" id="1.10.486.10">
    <property type="entry name" value="PCRA, domain 4"/>
    <property type="match status" value="1"/>
</dbReference>
<dbReference type="InterPro" id="IPR000212">
    <property type="entry name" value="DNA_helicase_UvrD/REP"/>
</dbReference>
<evidence type="ECO:0000259" key="14">
    <source>
        <dbReference type="PROSITE" id="PS51217"/>
    </source>
</evidence>
<evidence type="ECO:0000313" key="16">
    <source>
        <dbReference type="Proteomes" id="UP000427769"/>
    </source>
</evidence>
<dbReference type="EMBL" id="AP021875">
    <property type="protein sequence ID" value="BBO76761.1"/>
    <property type="molecule type" value="Genomic_DNA"/>
</dbReference>
<dbReference type="AlphaFoldDB" id="A0A5K7ZAM6"/>
<accession>A0A5K7ZAM6</accession>
<keyword evidence="3 12" id="KW-0378">Hydrolase</keyword>
<dbReference type="InterPro" id="IPR014016">
    <property type="entry name" value="UvrD-like_ATP-bd"/>
</dbReference>
<dbReference type="CDD" id="cd19067">
    <property type="entry name" value="PfuEndoQ-like"/>
    <property type="match status" value="1"/>
</dbReference>
<dbReference type="GO" id="GO:0043138">
    <property type="term" value="F:3'-5' DNA helicase activity"/>
    <property type="evidence" value="ECO:0007669"/>
    <property type="project" value="UniProtKB-EC"/>
</dbReference>
<evidence type="ECO:0000256" key="5">
    <source>
        <dbReference type="ARBA" id="ARBA00022840"/>
    </source>
</evidence>
<reference evidence="15 16" key="1">
    <citation type="submission" date="2019-11" db="EMBL/GenBank/DDBJ databases">
        <title>Comparative genomics of hydrocarbon-degrading Desulfosarcina strains.</title>
        <authorList>
            <person name="Watanabe M."/>
            <person name="Kojima H."/>
            <person name="Fukui M."/>
        </authorList>
    </citation>
    <scope>NUCLEOTIDE SEQUENCE [LARGE SCALE GENOMIC DNA]</scope>
    <source>
        <strain evidence="15 16">PP31</strain>
    </source>
</reference>
<evidence type="ECO:0000256" key="11">
    <source>
        <dbReference type="ARBA" id="ARBA00048988"/>
    </source>
</evidence>
<dbReference type="OrthoDB" id="9810135at2"/>
<protein>
    <recommendedName>
        <fullName evidence="9">DNA 3'-5' helicase</fullName>
        <ecNumber evidence="9">5.6.2.4</ecNumber>
    </recommendedName>
    <alternativeName>
        <fullName evidence="10">DNA 3'-5' helicase II</fullName>
    </alternativeName>
</protein>
<dbReference type="KEGG" id="dwd:DSCW_41780"/>
<feature type="domain" description="UvrD-like helicase C-terminal" evidence="14">
    <location>
        <begin position="752"/>
        <end position="1040"/>
    </location>
</feature>
<comment type="catalytic activity">
    <reaction evidence="8">
        <text>Couples ATP hydrolysis with the unwinding of duplex DNA by translocating in the 3'-5' direction.</text>
        <dbReference type="EC" id="5.6.2.4"/>
    </reaction>
</comment>
<dbReference type="PANTHER" id="PTHR11070">
    <property type="entry name" value="UVRD / RECB / PCRA DNA HELICASE FAMILY MEMBER"/>
    <property type="match status" value="1"/>
</dbReference>
<dbReference type="GO" id="GO:0005524">
    <property type="term" value="F:ATP binding"/>
    <property type="evidence" value="ECO:0007669"/>
    <property type="project" value="UniProtKB-UniRule"/>
</dbReference>
<dbReference type="GO" id="GO:0000725">
    <property type="term" value="P:recombinational repair"/>
    <property type="evidence" value="ECO:0007669"/>
    <property type="project" value="TreeGrafter"/>
</dbReference>
<organism evidence="15 16">
    <name type="scientific">Desulfosarcina widdelii</name>
    <dbReference type="NCBI Taxonomy" id="947919"/>
    <lineage>
        <taxon>Bacteria</taxon>
        <taxon>Pseudomonadati</taxon>
        <taxon>Thermodesulfobacteriota</taxon>
        <taxon>Desulfobacteria</taxon>
        <taxon>Desulfobacterales</taxon>
        <taxon>Desulfosarcinaceae</taxon>
        <taxon>Desulfosarcina</taxon>
    </lineage>
</organism>
<comment type="catalytic activity">
    <reaction evidence="11">
        <text>ATP + H2O = ADP + phosphate + H(+)</text>
        <dbReference type="Rhea" id="RHEA:13065"/>
        <dbReference type="ChEBI" id="CHEBI:15377"/>
        <dbReference type="ChEBI" id="CHEBI:15378"/>
        <dbReference type="ChEBI" id="CHEBI:30616"/>
        <dbReference type="ChEBI" id="CHEBI:43474"/>
        <dbReference type="ChEBI" id="CHEBI:456216"/>
        <dbReference type="EC" id="5.6.2.4"/>
    </reaction>
</comment>
<evidence type="ECO:0000256" key="2">
    <source>
        <dbReference type="ARBA" id="ARBA00022741"/>
    </source>
</evidence>
<evidence type="ECO:0000256" key="9">
    <source>
        <dbReference type="ARBA" id="ARBA00034808"/>
    </source>
</evidence>
<evidence type="ECO:0000256" key="4">
    <source>
        <dbReference type="ARBA" id="ARBA00022806"/>
    </source>
</evidence>
<sequence length="1137" mass="127964">MTFDPFIADLHVHSKFSRATSRNLDIEHLYIWAQRKGIRVVGTGDFTHPQWFSLIKEKLESAEPGLYRLKKEIARCCDEKVPPLCRAPVRFILSSEISNIYKKKDSTRKNHNLVFFPKMEDVRRFNAKLDAIGNIKSDGRPILGLDAHDLLEIALEISQDGFFVPAHIWTPWFSMLGSKSGFNSIEECFGDLSPYIFAAETGLSSDPAMNWRVSGLDHITLISNSDAHSPAKLGREANIFTTELNYYSMRLAMESGDRDQFAGTFEFYPEEGKYHVDGHRKCAVYFTPAETKRLSGKCPVCGKPLTLGVLHRVEELATRDEGIRPERAFPFYRLIPLEDLLSEILQVGAGSKKVQQTYRALLKGLGSEFDILHDMSRERIETAGIPLLSEAIERMRANQVTFSPGYDGLFGTVKLFSDEERQRLLGQRTLFSSFEKKIEATAAVQSVLANGLSKPAATPSSNVASSKITSVPEIRLNPEQQTAVEYSSGPLMIIAGPGTGKTRTLTQKIARLIQNGGDGQRILAVTFTNKAATEMKDRLRALLGSAQSLPFVGTFHALGYQIIANSIKKGFLTVIDEKSRKGLAGEALAINGVNPKEDGFTSDDLIGWIVEAKQKMIFNGDRLNDVCPLHLLPFFSRCYTTYEQLMKVNHLADFEDLIFRSTKLLENDPAVGEQYVGRYTDIFIDEYQDINAGQYRLVRLLAGAEAKVNIIGDPDQSIYGFRGSEMGCFDWFKKDYPTTRTLFLTQNYRSTQAILEVSTQIICNNPQLISDSGRKRVYSDIEGRRTIAVVEAETEKSEAVAIGKTIEKMVGGTGFFSLDSGAVDGNHEGDYFGFADIAVLFRTRSQAEVIGTILEKAGIPCQRVDRRTVLEHPGIQSIVAAFKVFHGVGLFDDIAAMGKIVHSSPSAKALEILKKWAYRNDLSVTEALTRARRLPIPKLGKPRQQRLYAFTNQLTEDRLQMEAMPLVQRIEWIYEKSGLERKFKLDSYFEAGYRQLIATAEECGSDSANFLSKLALSSNTDTYDHRVEKVSLMTMHAAKGLEFPVVFISGCEDTWLPYSSVKRPADPQEERRLFYVALTRAKRHLFLTKAKRRRINGRVETRQWSPFVEEIEDNYKRYRQKPWKKAEAPAQQQLSLF</sequence>
<keyword evidence="2 12" id="KW-0547">Nucleotide-binding</keyword>
<dbReference type="RefSeq" id="WP_155305566.1">
    <property type="nucleotide sequence ID" value="NZ_AP021875.1"/>
</dbReference>
<dbReference type="InterPro" id="IPR014017">
    <property type="entry name" value="DNA_helicase_UvrD-like_C"/>
</dbReference>
<dbReference type="EC" id="5.6.2.4" evidence="9"/>
<evidence type="ECO:0000256" key="12">
    <source>
        <dbReference type="PROSITE-ProRule" id="PRU00560"/>
    </source>
</evidence>
<keyword evidence="5 12" id="KW-0067">ATP-binding</keyword>
<dbReference type="Pfam" id="PF00580">
    <property type="entry name" value="UvrD-helicase"/>
    <property type="match status" value="1"/>
</dbReference>
<dbReference type="CDD" id="cd17932">
    <property type="entry name" value="DEXQc_UvrD"/>
    <property type="match status" value="1"/>
</dbReference>
<dbReference type="Gene3D" id="3.20.20.140">
    <property type="entry name" value="Metal-dependent hydrolases"/>
    <property type="match status" value="1"/>
</dbReference>
<name>A0A5K7ZAM6_9BACT</name>
<evidence type="ECO:0000256" key="7">
    <source>
        <dbReference type="ARBA" id="ARBA00023235"/>
    </source>
</evidence>
<evidence type="ECO:0000256" key="10">
    <source>
        <dbReference type="ARBA" id="ARBA00034923"/>
    </source>
</evidence>
<keyword evidence="4 12" id="KW-0347">Helicase</keyword>
<dbReference type="InterPro" id="IPR013986">
    <property type="entry name" value="DExx_box_DNA_helicase_dom_sf"/>
</dbReference>
<evidence type="ECO:0000313" key="15">
    <source>
        <dbReference type="EMBL" id="BBO76761.1"/>
    </source>
</evidence>
<dbReference type="PROSITE" id="PS51217">
    <property type="entry name" value="UVRD_HELICASE_CTER"/>
    <property type="match status" value="1"/>
</dbReference>
<dbReference type="GO" id="GO:0016887">
    <property type="term" value="F:ATP hydrolysis activity"/>
    <property type="evidence" value="ECO:0007669"/>
    <property type="project" value="RHEA"/>
</dbReference>
<dbReference type="InterPro" id="IPR016195">
    <property type="entry name" value="Pol/histidinol_Pase-like"/>
</dbReference>
<evidence type="ECO:0000256" key="1">
    <source>
        <dbReference type="ARBA" id="ARBA00009922"/>
    </source>
</evidence>
<evidence type="ECO:0000256" key="8">
    <source>
        <dbReference type="ARBA" id="ARBA00034617"/>
    </source>
</evidence>
<dbReference type="PANTHER" id="PTHR11070:SF2">
    <property type="entry name" value="ATP-DEPENDENT DNA HELICASE SRS2"/>
    <property type="match status" value="1"/>
</dbReference>
<keyword evidence="6" id="KW-0238">DNA-binding</keyword>
<dbReference type="Gene3D" id="1.10.10.160">
    <property type="match status" value="1"/>
</dbReference>
<keyword evidence="7" id="KW-0413">Isomerase</keyword>
<evidence type="ECO:0000259" key="13">
    <source>
        <dbReference type="PROSITE" id="PS51198"/>
    </source>
</evidence>
<dbReference type="InterPro" id="IPR027417">
    <property type="entry name" value="P-loop_NTPase"/>
</dbReference>